<sequence length="209" mass="25217">NNTYKTVLFFQSILEITDSVSFKHFYLNENHTDAAYSTFKIHKIIMPCDWKYDLNDNLNFPEDLKNIPCHSVFFNYWDYCQAMNYFGSVTEIFKPNIQKSFQIFKTNFIPSEEEKKFLPLALFHSKFHFPWVFSWTLEFTSDPIPVFRRKYRVKWWDKYKIPSNLYPPNILTRIKEQNSKIQKLNQTRNHTPETTFFLAQKSKMLAMLA</sequence>
<protein>
    <submittedName>
        <fullName evidence="1">Uncharacterized protein</fullName>
    </submittedName>
</protein>
<dbReference type="AlphaFoldDB" id="A0A397YGP9"/>
<dbReference type="Proteomes" id="UP000264353">
    <property type="component" value="Chromosome A8"/>
</dbReference>
<dbReference type="PANTHER" id="PTHR48434">
    <property type="entry name" value="(RAPE) HYPOTHETICAL PROTEIN"/>
    <property type="match status" value="1"/>
</dbReference>
<organism evidence="1 2">
    <name type="scientific">Brassica campestris</name>
    <name type="common">Field mustard</name>
    <dbReference type="NCBI Taxonomy" id="3711"/>
    <lineage>
        <taxon>Eukaryota</taxon>
        <taxon>Viridiplantae</taxon>
        <taxon>Streptophyta</taxon>
        <taxon>Embryophyta</taxon>
        <taxon>Tracheophyta</taxon>
        <taxon>Spermatophyta</taxon>
        <taxon>Magnoliopsida</taxon>
        <taxon>eudicotyledons</taxon>
        <taxon>Gunneridae</taxon>
        <taxon>Pentapetalae</taxon>
        <taxon>rosids</taxon>
        <taxon>malvids</taxon>
        <taxon>Brassicales</taxon>
        <taxon>Brassicaceae</taxon>
        <taxon>Brassiceae</taxon>
        <taxon>Brassica</taxon>
    </lineage>
</organism>
<evidence type="ECO:0000313" key="1">
    <source>
        <dbReference type="EMBL" id="RID49856.1"/>
    </source>
</evidence>
<name>A0A397YGP9_BRACM</name>
<proteinExistence type="predicted"/>
<feature type="non-terminal residue" evidence="1">
    <location>
        <position position="209"/>
    </location>
</feature>
<reference evidence="1 2" key="1">
    <citation type="submission" date="2018-06" db="EMBL/GenBank/DDBJ databases">
        <title>WGS assembly of Brassica rapa FPsc.</title>
        <authorList>
            <person name="Bowman J."/>
            <person name="Kohchi T."/>
            <person name="Yamato K."/>
            <person name="Jenkins J."/>
            <person name="Shu S."/>
            <person name="Ishizaki K."/>
            <person name="Yamaoka S."/>
            <person name="Nishihama R."/>
            <person name="Nakamura Y."/>
            <person name="Berger F."/>
            <person name="Adam C."/>
            <person name="Aki S."/>
            <person name="Althoff F."/>
            <person name="Araki T."/>
            <person name="Arteaga-Vazquez M."/>
            <person name="Balasubrmanian S."/>
            <person name="Bauer D."/>
            <person name="Boehm C."/>
            <person name="Briginshaw L."/>
            <person name="Caballero-Perez J."/>
            <person name="Catarino B."/>
            <person name="Chen F."/>
            <person name="Chiyoda S."/>
            <person name="Chovatia M."/>
            <person name="Davies K."/>
            <person name="Delmans M."/>
            <person name="Demura T."/>
            <person name="Dierschke T."/>
            <person name="Dolan L."/>
            <person name="Dorantes-Acosta A."/>
            <person name="Eklund D."/>
            <person name="Florent S."/>
            <person name="Flores-Sandoval E."/>
            <person name="Fujiyama A."/>
            <person name="Fukuzawa H."/>
            <person name="Galik B."/>
            <person name="Grimanelli D."/>
            <person name="Grimwood J."/>
            <person name="Grossniklaus U."/>
            <person name="Hamada T."/>
            <person name="Haseloff J."/>
            <person name="Hetherington A."/>
            <person name="Higo A."/>
            <person name="Hirakawa Y."/>
            <person name="Hundley H."/>
            <person name="Ikeda Y."/>
            <person name="Inoue K."/>
            <person name="Inoue S."/>
            <person name="Ishida S."/>
            <person name="Jia Q."/>
            <person name="Kakita M."/>
            <person name="Kanazawa T."/>
            <person name="Kawai Y."/>
            <person name="Kawashima T."/>
            <person name="Kennedy M."/>
            <person name="Kinose K."/>
            <person name="Kinoshita T."/>
            <person name="Kohara Y."/>
            <person name="Koide E."/>
            <person name="Komatsu K."/>
            <person name="Kopischke S."/>
            <person name="Kubo M."/>
            <person name="Kyozuka J."/>
            <person name="Lagercrantz U."/>
            <person name="Lin S."/>
            <person name="Lindquist E."/>
            <person name="Lipzen A."/>
            <person name="Lu C."/>
            <person name="Luna E."/>
            <person name="Martienssen R."/>
            <person name="Minamino N."/>
            <person name="Mizutani M."/>
            <person name="Mizutani M."/>
            <person name="Mochizuki N."/>
            <person name="Monte I."/>
            <person name="Mosher R."/>
            <person name="Nagasaki H."/>
            <person name="Nakagami H."/>
            <person name="Naramoto S."/>
            <person name="Nishitani K."/>
            <person name="Ohtani M."/>
            <person name="Okamoto T."/>
            <person name="Okumura M."/>
            <person name="Phillips J."/>
            <person name="Pollak B."/>
            <person name="Reinders A."/>
            <person name="Roevekamp M."/>
            <person name="Sano R."/>
            <person name="Sawa S."/>
            <person name="Schmid M."/>
            <person name="Shirakawa M."/>
            <person name="Solano R."/>
            <person name="Spunde A."/>
            <person name="Suetsugu N."/>
            <person name="Sugano S."/>
            <person name="Sugiyama A."/>
            <person name="Sun R."/>
            <person name="Suzuki Y."/>
            <person name="Takenaka M."/>
            <person name="Takezawa D."/>
            <person name="Tomogane H."/>
            <person name="Tsuzuki M."/>
            <person name="Ueda T."/>
            <person name="Umeda M."/>
            <person name="Ward J."/>
            <person name="Watanabe Y."/>
            <person name="Yazaki K."/>
            <person name="Yokoyama R."/>
            <person name="Yoshitake Y."/>
            <person name="Yotsui I."/>
            <person name="Zachgo S."/>
            <person name="Schmutz J."/>
        </authorList>
    </citation>
    <scope>NUCLEOTIDE SEQUENCE [LARGE SCALE GENOMIC DNA]</scope>
    <source>
        <strain evidence="2">cv. B-3</strain>
    </source>
</reference>
<dbReference type="EMBL" id="CM010635">
    <property type="protein sequence ID" value="RID49856.1"/>
    <property type="molecule type" value="Genomic_DNA"/>
</dbReference>
<feature type="non-terminal residue" evidence="1">
    <location>
        <position position="1"/>
    </location>
</feature>
<accession>A0A397YGP9</accession>
<evidence type="ECO:0000313" key="2">
    <source>
        <dbReference type="Proteomes" id="UP000264353"/>
    </source>
</evidence>
<dbReference type="PANTHER" id="PTHR48434:SF1">
    <property type="entry name" value="(RAPE) HYPOTHETICAL PROTEIN"/>
    <property type="match status" value="1"/>
</dbReference>
<gene>
    <name evidence="1" type="ORF">BRARA_H00625</name>
</gene>